<keyword evidence="6" id="KW-1185">Reference proteome</keyword>
<dbReference type="EC" id="3.4.21.53" evidence="1"/>
<dbReference type="InterPro" id="IPR001478">
    <property type="entry name" value="PDZ"/>
</dbReference>
<feature type="transmembrane region" description="Helical" evidence="2">
    <location>
        <begin position="6"/>
        <end position="27"/>
    </location>
</feature>
<keyword evidence="2" id="KW-0812">Transmembrane</keyword>
<dbReference type="Gene3D" id="2.30.42.10">
    <property type="match status" value="1"/>
</dbReference>
<comment type="caution">
    <text evidence="5">The sequence shown here is derived from an EMBL/GenBank/DDBJ whole genome shotgun (WGS) entry which is preliminary data.</text>
</comment>
<dbReference type="Gene3D" id="3.30.230.10">
    <property type="match status" value="1"/>
</dbReference>
<dbReference type="InterPro" id="IPR020568">
    <property type="entry name" value="Ribosomal_Su5_D2-typ_SF"/>
</dbReference>
<dbReference type="GO" id="GO:0030163">
    <property type="term" value="P:protein catabolic process"/>
    <property type="evidence" value="ECO:0007669"/>
    <property type="project" value="InterPro"/>
</dbReference>
<dbReference type="InterPro" id="IPR036034">
    <property type="entry name" value="PDZ_sf"/>
</dbReference>
<dbReference type="AlphaFoldDB" id="A0A0A3IGV9"/>
<evidence type="ECO:0000256" key="1">
    <source>
        <dbReference type="PROSITE-ProRule" id="PRU01122"/>
    </source>
</evidence>
<proteinExistence type="inferred from homology"/>
<dbReference type="InterPro" id="IPR014721">
    <property type="entry name" value="Ribsml_uS5_D2-typ_fold_subgr"/>
</dbReference>
<keyword evidence="1" id="KW-0645">Protease</keyword>
<evidence type="ECO:0000256" key="2">
    <source>
        <dbReference type="SAM" id="Phobius"/>
    </source>
</evidence>
<comment type="catalytic activity">
    <reaction evidence="1">
        <text>Hydrolysis of proteins in presence of ATP.</text>
        <dbReference type="EC" id="3.4.21.53"/>
    </reaction>
</comment>
<dbReference type="PROSITE" id="PS51786">
    <property type="entry name" value="LON_PROTEOLYTIC"/>
    <property type="match status" value="1"/>
</dbReference>
<feature type="active site" evidence="1">
    <location>
        <position position="284"/>
    </location>
</feature>
<sequence length="354" mass="39343">MKKSNLPYLITIFIGILLAGFLVLYPLNLYVMKPGHAYNVSEYVNVQNGDQDDEGSFSLMTVSMSKATPLTYIYAKFKDYYELLYMDQVRQEEEDDEEYNVRQLKLMTDSQFNALYVAFSRAHLDYQVTFKGVYVLNIITGGAADGLLKAGDEIVEIDGERIESQQMLAEGIEKKQAAGQKEIELVVNRDGKLLTKMIKLKEIPGSDGRVGLGIVFTESKSIKTDPKVNIHTESIGGPSAGLMFTLEVLNQLLDEDLTKGYTIAGTGEMLEDGTVGRIGGIEKKVVAADKAGMEIFFAPDDEVTEEVRKKYPDYISNYEAAVKTAKEIGTTMKIVPVKTVDDAIDYLDKLQPKS</sequence>
<feature type="domain" description="Lon proteolytic" evidence="4">
    <location>
        <begin position="233"/>
        <end position="350"/>
    </location>
</feature>
<dbReference type="Pfam" id="PF05362">
    <property type="entry name" value="Lon_C"/>
    <property type="match status" value="1"/>
</dbReference>
<accession>A0A0A3IGV9</accession>
<dbReference type="STRING" id="1220589.CD32_15065"/>
<gene>
    <name evidence="5" type="ORF">CD32_15065</name>
</gene>
<dbReference type="SMART" id="SM00228">
    <property type="entry name" value="PDZ"/>
    <property type="match status" value="1"/>
</dbReference>
<name>A0A0A3IGV9_9BACI</name>
<dbReference type="SUPFAM" id="SSF50156">
    <property type="entry name" value="PDZ domain-like"/>
    <property type="match status" value="1"/>
</dbReference>
<dbReference type="GO" id="GO:0006508">
    <property type="term" value="P:proteolysis"/>
    <property type="evidence" value="ECO:0007669"/>
    <property type="project" value="UniProtKB-KW"/>
</dbReference>
<dbReference type="GO" id="GO:0005524">
    <property type="term" value="F:ATP binding"/>
    <property type="evidence" value="ECO:0007669"/>
    <property type="project" value="InterPro"/>
</dbReference>
<feature type="domain" description="PDZ" evidence="3">
    <location>
        <begin position="103"/>
        <end position="164"/>
    </location>
</feature>
<evidence type="ECO:0000259" key="4">
    <source>
        <dbReference type="PROSITE" id="PS51786"/>
    </source>
</evidence>
<keyword evidence="2" id="KW-0472">Membrane</keyword>
<evidence type="ECO:0000313" key="6">
    <source>
        <dbReference type="Proteomes" id="UP000030437"/>
    </source>
</evidence>
<dbReference type="SUPFAM" id="SSF54211">
    <property type="entry name" value="Ribosomal protein S5 domain 2-like"/>
    <property type="match status" value="1"/>
</dbReference>
<reference evidence="5 6" key="1">
    <citation type="submission" date="2014-02" db="EMBL/GenBank/DDBJ databases">
        <title>Draft genome sequence of Lysinibacillus odysseyi NBRC 100172.</title>
        <authorList>
            <person name="Zhang F."/>
            <person name="Wang G."/>
            <person name="Zhang L."/>
        </authorList>
    </citation>
    <scope>NUCLEOTIDE SEQUENCE [LARGE SCALE GENOMIC DNA]</scope>
    <source>
        <strain evidence="5 6">NBRC 100172</strain>
    </source>
</reference>
<dbReference type="InterPro" id="IPR008269">
    <property type="entry name" value="Lon_proteolytic"/>
</dbReference>
<dbReference type="GO" id="GO:0004176">
    <property type="term" value="F:ATP-dependent peptidase activity"/>
    <property type="evidence" value="ECO:0007669"/>
    <property type="project" value="UniProtKB-UniRule"/>
</dbReference>
<dbReference type="Proteomes" id="UP000030437">
    <property type="component" value="Unassembled WGS sequence"/>
</dbReference>
<keyword evidence="1" id="KW-0720">Serine protease</keyword>
<dbReference type="InterPro" id="IPR027065">
    <property type="entry name" value="Lon_Prtase"/>
</dbReference>
<dbReference type="RefSeq" id="WP_036156036.1">
    <property type="nucleotide sequence ID" value="NZ_AVCX01000004.1"/>
</dbReference>
<dbReference type="NCBIfam" id="NF041438">
    <property type="entry name" value="SepM_fam_S16"/>
    <property type="match status" value="1"/>
</dbReference>
<evidence type="ECO:0000259" key="3">
    <source>
        <dbReference type="PROSITE" id="PS50106"/>
    </source>
</evidence>
<keyword evidence="2" id="KW-1133">Transmembrane helix</keyword>
<dbReference type="EMBL" id="JPVP01000057">
    <property type="protein sequence ID" value="KGR84001.1"/>
    <property type="molecule type" value="Genomic_DNA"/>
</dbReference>
<dbReference type="eggNOG" id="COG3480">
    <property type="taxonomic scope" value="Bacteria"/>
</dbReference>
<feature type="active site" evidence="1">
    <location>
        <position position="239"/>
    </location>
</feature>
<dbReference type="Pfam" id="PF13180">
    <property type="entry name" value="PDZ_2"/>
    <property type="match status" value="1"/>
</dbReference>
<organism evidence="5 6">
    <name type="scientific">Lysinibacillus odysseyi 34hs-1 = NBRC 100172</name>
    <dbReference type="NCBI Taxonomy" id="1220589"/>
    <lineage>
        <taxon>Bacteria</taxon>
        <taxon>Bacillati</taxon>
        <taxon>Bacillota</taxon>
        <taxon>Bacilli</taxon>
        <taxon>Bacillales</taxon>
        <taxon>Bacillaceae</taxon>
        <taxon>Lysinibacillus</taxon>
    </lineage>
</organism>
<dbReference type="PROSITE" id="PS50106">
    <property type="entry name" value="PDZ"/>
    <property type="match status" value="1"/>
</dbReference>
<protein>
    <recommendedName>
        <fullName evidence="1">endopeptidase La</fullName>
        <ecNumber evidence="1">3.4.21.53</ecNumber>
    </recommendedName>
</protein>
<comment type="similarity">
    <text evidence="1">Belongs to the peptidase S16 family.</text>
</comment>
<evidence type="ECO:0000313" key="5">
    <source>
        <dbReference type="EMBL" id="KGR84001.1"/>
    </source>
</evidence>
<keyword evidence="1" id="KW-0378">Hydrolase</keyword>
<dbReference type="GO" id="GO:0004252">
    <property type="term" value="F:serine-type endopeptidase activity"/>
    <property type="evidence" value="ECO:0007669"/>
    <property type="project" value="UniProtKB-UniRule"/>
</dbReference>
<dbReference type="PANTHER" id="PTHR10046">
    <property type="entry name" value="ATP DEPENDENT LON PROTEASE FAMILY MEMBER"/>
    <property type="match status" value="1"/>
</dbReference>